<organism evidence="1 2">
    <name type="scientific">Lentinula detonsa</name>
    <dbReference type="NCBI Taxonomy" id="2804962"/>
    <lineage>
        <taxon>Eukaryota</taxon>
        <taxon>Fungi</taxon>
        <taxon>Dikarya</taxon>
        <taxon>Basidiomycota</taxon>
        <taxon>Agaricomycotina</taxon>
        <taxon>Agaricomycetes</taxon>
        <taxon>Agaricomycetidae</taxon>
        <taxon>Agaricales</taxon>
        <taxon>Marasmiineae</taxon>
        <taxon>Omphalotaceae</taxon>
        <taxon>Lentinula</taxon>
    </lineage>
</organism>
<protein>
    <submittedName>
        <fullName evidence="1">Uncharacterized protein</fullName>
    </submittedName>
</protein>
<reference evidence="1" key="1">
    <citation type="submission" date="2022-08" db="EMBL/GenBank/DDBJ databases">
        <authorList>
            <consortium name="DOE Joint Genome Institute"/>
            <person name="Min B."/>
            <person name="Riley R."/>
            <person name="Sierra-Patev S."/>
            <person name="Naranjo-Ortiz M."/>
            <person name="Looney B."/>
            <person name="Konkel Z."/>
            <person name="Slot J.C."/>
            <person name="Sakamoto Y."/>
            <person name="Steenwyk J.L."/>
            <person name="Rokas A."/>
            <person name="Carro J."/>
            <person name="Camarero S."/>
            <person name="Ferreira P."/>
            <person name="Molpeceres G."/>
            <person name="Ruiz-Duenas F.J."/>
            <person name="Serrano A."/>
            <person name="Henrissat B."/>
            <person name="Drula E."/>
            <person name="Hughes K.W."/>
            <person name="Mata J.L."/>
            <person name="Ishikawa N.K."/>
            <person name="Vargas-Isla R."/>
            <person name="Ushijima S."/>
            <person name="Smith C.A."/>
            <person name="Ahrendt S."/>
            <person name="Andreopoulos W."/>
            <person name="He G."/>
            <person name="Labutti K."/>
            <person name="Lipzen A."/>
            <person name="Ng V."/>
            <person name="Sandor L."/>
            <person name="Barry K."/>
            <person name="Martinez A.T."/>
            <person name="Xiao Y."/>
            <person name="Gibbons J.G."/>
            <person name="Terashima K."/>
            <person name="Hibbett D.S."/>
            <person name="Grigoriev I.V."/>
        </authorList>
    </citation>
    <scope>NUCLEOTIDE SEQUENCE</scope>
    <source>
        <strain evidence="1">TFB7829</strain>
    </source>
</reference>
<sequence length="172" mass="19507">MMQMILPCHQAQIQTWIWMMLILLRMRMRKSNGSKKSSKKFKQANKILLRQDIDTMRVNAPSAPVRNLMRKRPSSESEVSAKRAKQTDIGGLKANWKPLVYGNKTPSTSAFHEVSTEIEFEEIAGGEFEQDVAKEVVDAERAGKSHKKEAHTSKVIVPYYLSLRLTFLEGGG</sequence>
<dbReference type="AlphaFoldDB" id="A0AA38PMY4"/>
<dbReference type="Proteomes" id="UP001163850">
    <property type="component" value="Unassembled WGS sequence"/>
</dbReference>
<evidence type="ECO:0000313" key="2">
    <source>
        <dbReference type="Proteomes" id="UP001163850"/>
    </source>
</evidence>
<comment type="caution">
    <text evidence="1">The sequence shown here is derived from an EMBL/GenBank/DDBJ whole genome shotgun (WGS) entry which is preliminary data.</text>
</comment>
<proteinExistence type="predicted"/>
<dbReference type="EMBL" id="MU803060">
    <property type="protein sequence ID" value="KAJ3978527.1"/>
    <property type="molecule type" value="Genomic_DNA"/>
</dbReference>
<evidence type="ECO:0000313" key="1">
    <source>
        <dbReference type="EMBL" id="KAJ3978527.1"/>
    </source>
</evidence>
<accession>A0AA38PMY4</accession>
<name>A0AA38PMY4_9AGAR</name>
<gene>
    <name evidence="1" type="ORF">F5890DRAFT_120096</name>
</gene>